<feature type="transmembrane region" description="Helical" evidence="4">
    <location>
        <begin position="57"/>
        <end position="75"/>
    </location>
</feature>
<evidence type="ECO:0000256" key="2">
    <source>
        <dbReference type="ARBA" id="ARBA00022777"/>
    </source>
</evidence>
<feature type="transmembrane region" description="Helical" evidence="4">
    <location>
        <begin position="128"/>
        <end position="157"/>
    </location>
</feature>
<evidence type="ECO:0000256" key="3">
    <source>
        <dbReference type="ARBA" id="ARBA00023012"/>
    </source>
</evidence>
<dbReference type="SUPFAM" id="SSF55874">
    <property type="entry name" value="ATPase domain of HSP90 chaperone/DNA topoisomerase II/histidine kinase"/>
    <property type="match status" value="1"/>
</dbReference>
<feature type="domain" description="Histidine kinase" evidence="5">
    <location>
        <begin position="398"/>
        <end position="586"/>
    </location>
</feature>
<dbReference type="CDD" id="cd16917">
    <property type="entry name" value="HATPase_UhpB-NarQ-NarX-like"/>
    <property type="match status" value="1"/>
</dbReference>
<keyword evidence="3" id="KW-0902">Two-component regulatory system</keyword>
<dbReference type="InterPro" id="IPR003594">
    <property type="entry name" value="HATPase_dom"/>
</dbReference>
<reference evidence="7" key="1">
    <citation type="journal article" date="2019" name="Int. J. Syst. Evol. Microbiol.">
        <title>The Global Catalogue of Microorganisms (GCM) 10K type strain sequencing project: providing services to taxonomists for standard genome sequencing and annotation.</title>
        <authorList>
            <consortium name="The Broad Institute Genomics Platform"/>
            <consortium name="The Broad Institute Genome Sequencing Center for Infectious Disease"/>
            <person name="Wu L."/>
            <person name="Ma J."/>
        </authorList>
    </citation>
    <scope>NUCLEOTIDE SEQUENCE [LARGE SCALE GENOMIC DNA]</scope>
    <source>
        <strain evidence="7">JCM 14370</strain>
    </source>
</reference>
<dbReference type="Gene3D" id="3.30.450.40">
    <property type="match status" value="1"/>
</dbReference>
<keyword evidence="2 6" id="KW-0418">Kinase</keyword>
<feature type="transmembrane region" description="Helical" evidence="4">
    <location>
        <begin position="177"/>
        <end position="198"/>
    </location>
</feature>
<dbReference type="Pfam" id="PF13796">
    <property type="entry name" value="Sensor"/>
    <property type="match status" value="1"/>
</dbReference>
<keyword evidence="4" id="KW-1133">Transmembrane helix</keyword>
<evidence type="ECO:0000256" key="4">
    <source>
        <dbReference type="SAM" id="Phobius"/>
    </source>
</evidence>
<dbReference type="SMART" id="SM00065">
    <property type="entry name" value="GAF"/>
    <property type="match status" value="1"/>
</dbReference>
<dbReference type="Gene3D" id="3.30.565.10">
    <property type="entry name" value="Histidine kinase-like ATPase, C-terminal domain"/>
    <property type="match status" value="1"/>
</dbReference>
<dbReference type="RefSeq" id="WP_189002416.1">
    <property type="nucleotide sequence ID" value="NZ_BMOD01000005.1"/>
</dbReference>
<evidence type="ECO:0000256" key="1">
    <source>
        <dbReference type="ARBA" id="ARBA00022679"/>
    </source>
</evidence>
<dbReference type="SMART" id="SM00387">
    <property type="entry name" value="HATPase_c"/>
    <property type="match status" value="1"/>
</dbReference>
<comment type="caution">
    <text evidence="6">The sequence shown here is derived from an EMBL/GenBank/DDBJ whole genome shotgun (WGS) entry which is preliminary data.</text>
</comment>
<gene>
    <name evidence="6" type="ORF">GCM10008938_18680</name>
</gene>
<protein>
    <submittedName>
        <fullName evidence="6">Histidine kinase</fullName>
    </submittedName>
</protein>
<dbReference type="InterPro" id="IPR005467">
    <property type="entry name" value="His_kinase_dom"/>
</dbReference>
<dbReference type="GO" id="GO:0016301">
    <property type="term" value="F:kinase activity"/>
    <property type="evidence" value="ECO:0007669"/>
    <property type="project" value="UniProtKB-KW"/>
</dbReference>
<dbReference type="Pfam" id="PF02518">
    <property type="entry name" value="HATPase_c"/>
    <property type="match status" value="1"/>
</dbReference>
<keyword evidence="1" id="KW-0808">Transferase</keyword>
<keyword evidence="4" id="KW-0472">Membrane</keyword>
<dbReference type="InterPro" id="IPR003018">
    <property type="entry name" value="GAF"/>
</dbReference>
<keyword evidence="4" id="KW-0812">Transmembrane</keyword>
<dbReference type="SUPFAM" id="SSF55781">
    <property type="entry name" value="GAF domain-like"/>
    <property type="match status" value="1"/>
</dbReference>
<evidence type="ECO:0000259" key="5">
    <source>
        <dbReference type="PROSITE" id="PS50109"/>
    </source>
</evidence>
<dbReference type="InterPro" id="IPR011712">
    <property type="entry name" value="Sig_transdc_His_kin_sub3_dim/P"/>
</dbReference>
<organism evidence="6 7">
    <name type="scientific">Deinococcus roseus</name>
    <dbReference type="NCBI Taxonomy" id="392414"/>
    <lineage>
        <taxon>Bacteria</taxon>
        <taxon>Thermotogati</taxon>
        <taxon>Deinococcota</taxon>
        <taxon>Deinococci</taxon>
        <taxon>Deinococcales</taxon>
        <taxon>Deinococcaceae</taxon>
        <taxon>Deinococcus</taxon>
    </lineage>
</organism>
<dbReference type="Pfam" id="PF07730">
    <property type="entry name" value="HisKA_3"/>
    <property type="match status" value="1"/>
</dbReference>
<dbReference type="InterPro" id="IPR025828">
    <property type="entry name" value="Put_sensor_dom"/>
</dbReference>
<proteinExistence type="predicted"/>
<dbReference type="InterPro" id="IPR036890">
    <property type="entry name" value="HATPase_C_sf"/>
</dbReference>
<dbReference type="Proteomes" id="UP000632222">
    <property type="component" value="Unassembled WGS sequence"/>
</dbReference>
<dbReference type="InterPro" id="IPR029016">
    <property type="entry name" value="GAF-like_dom_sf"/>
</dbReference>
<feature type="transmembrane region" description="Helical" evidence="4">
    <location>
        <begin position="31"/>
        <end position="51"/>
    </location>
</feature>
<dbReference type="PANTHER" id="PTHR24421:SF61">
    <property type="entry name" value="OXYGEN SENSOR HISTIDINE KINASE NREB"/>
    <property type="match status" value="1"/>
</dbReference>
<dbReference type="PANTHER" id="PTHR24421">
    <property type="entry name" value="NITRATE/NITRITE SENSOR PROTEIN NARX-RELATED"/>
    <property type="match status" value="1"/>
</dbReference>
<dbReference type="InterPro" id="IPR050482">
    <property type="entry name" value="Sensor_HK_TwoCompSys"/>
</dbReference>
<evidence type="ECO:0000313" key="6">
    <source>
        <dbReference type="EMBL" id="GGJ32727.1"/>
    </source>
</evidence>
<dbReference type="PROSITE" id="PS50109">
    <property type="entry name" value="HIS_KIN"/>
    <property type="match status" value="1"/>
</dbReference>
<accession>A0ABQ2CYU9</accession>
<name>A0ABQ2CYU9_9DEIO</name>
<sequence>MMSVQSNPNPSGPLSGYFAELFSLMSYQRMLYLLCSFPLGILYFVVMVTGFSLGLGMLVLVLGFPIFMGTFWLILRFADSERAMAGLLGQRLHREKPLIQASGFMGWARATLSDAGTYKALLYALLKFPLGILSFVVLVTLLSLSVGLLFLPVSQIFYPLPIYFGTSPVEMTPLNWVLWEVVAVAFTVLSFSLINLLAEGWMLLNQALLTDYGEAKQAQQEVQALKNTSSAVAYSGSLEDTLSHIAGQGMQALAASALALTVKEGSSWSVGASRNLPTPFVRAFPEARPRLSLPQDLLQGRAHIEKNYLTSWKQDTLLEVLVQDLPDGSLVTVPMMYQSELLGQLHAFYRRGSTPTQRELEFMAALADQGAVAIETSQLIERVQAQASQQERQRLARELHDSVAQALYGITLGAKTAKGWLERDSEKVKESLDYAIQLAEGGTAEMKALLFSLREDALDEGGLCEALARLAHAMKVRYGLQIHTELPSEPSIPAARKHAVYRIAQEATHNAVKHARATEMTLTFKATALGWELDIQDNGKGFDLAETAGGTLGLKSMRERAEVLSGTLTISSQPGQGTRIHLAFPL</sequence>
<keyword evidence="7" id="KW-1185">Reference proteome</keyword>
<dbReference type="Gene3D" id="1.20.5.1930">
    <property type="match status" value="1"/>
</dbReference>
<dbReference type="EMBL" id="BMOD01000005">
    <property type="protein sequence ID" value="GGJ32727.1"/>
    <property type="molecule type" value="Genomic_DNA"/>
</dbReference>
<evidence type="ECO:0000313" key="7">
    <source>
        <dbReference type="Proteomes" id="UP000632222"/>
    </source>
</evidence>